<dbReference type="PANTHER" id="PTHR43877">
    <property type="entry name" value="AMINOALKYLPHOSPHONATE N-ACETYLTRANSFERASE-RELATED-RELATED"/>
    <property type="match status" value="1"/>
</dbReference>
<evidence type="ECO:0000313" key="5">
    <source>
        <dbReference type="Proteomes" id="UP000020492"/>
    </source>
</evidence>
<dbReference type="CDD" id="cd04301">
    <property type="entry name" value="NAT_SF"/>
    <property type="match status" value="1"/>
</dbReference>
<proteinExistence type="predicted"/>
<dbReference type="InterPro" id="IPR050832">
    <property type="entry name" value="Bact_Acetyltransf"/>
</dbReference>
<dbReference type="STRING" id="1476583.DEIPH_ctg008orf0155"/>
<evidence type="ECO:0000259" key="3">
    <source>
        <dbReference type="PROSITE" id="PS51186"/>
    </source>
</evidence>
<keyword evidence="2" id="KW-0012">Acyltransferase</keyword>
<comment type="caution">
    <text evidence="4">The sequence shown here is derived from an EMBL/GenBank/DDBJ whole genome shotgun (WGS) entry which is preliminary data.</text>
</comment>
<dbReference type="eggNOG" id="COG1247">
    <property type="taxonomic scope" value="Bacteria"/>
</dbReference>
<sequence length="177" mass="19134">MTPPFTVRPAVPADAPALAHVHTASWQETYTGLMPPDFLARMTDGAAHERRRQMWEGAATDPAQIVLVAEQDGAVIAFASGGPARDHPGVDAELYTLYALKSAHGQGLGRALLHALAQELQAGGARNLALWVLDVNPTRQWYARLGGREAGEKTQAIPGSGELREVRLVWDDLARLR</sequence>
<dbReference type="Gene3D" id="3.40.630.30">
    <property type="match status" value="1"/>
</dbReference>
<keyword evidence="5" id="KW-1185">Reference proteome</keyword>
<dbReference type="AlphaFoldDB" id="A0A016QTM3"/>
<dbReference type="Pfam" id="PF00583">
    <property type="entry name" value="Acetyltransf_1"/>
    <property type="match status" value="1"/>
</dbReference>
<feature type="domain" description="N-acetyltransferase" evidence="3">
    <location>
        <begin position="5"/>
        <end position="170"/>
    </location>
</feature>
<accession>A0A016QTM3</accession>
<name>A0A016QTM3_9DEIO</name>
<protein>
    <submittedName>
        <fullName evidence="4">Acetyltransferase</fullName>
    </submittedName>
</protein>
<dbReference type="EMBL" id="JHAC01000008">
    <property type="protein sequence ID" value="EYB69418.1"/>
    <property type="molecule type" value="Genomic_DNA"/>
</dbReference>
<dbReference type="InterPro" id="IPR016181">
    <property type="entry name" value="Acyl_CoA_acyltransferase"/>
</dbReference>
<evidence type="ECO:0000313" key="4">
    <source>
        <dbReference type="EMBL" id="EYB69418.1"/>
    </source>
</evidence>
<dbReference type="PROSITE" id="PS51186">
    <property type="entry name" value="GNAT"/>
    <property type="match status" value="1"/>
</dbReference>
<dbReference type="SUPFAM" id="SSF55729">
    <property type="entry name" value="Acyl-CoA N-acyltransferases (Nat)"/>
    <property type="match status" value="1"/>
</dbReference>
<dbReference type="InterPro" id="IPR000182">
    <property type="entry name" value="GNAT_dom"/>
</dbReference>
<dbReference type="PATRIC" id="fig|1476583.3.peg.558"/>
<dbReference type="OrthoDB" id="5292888at2"/>
<organism evidence="4 5">
    <name type="scientific">Deinococcus phoenicis</name>
    <dbReference type="NCBI Taxonomy" id="1476583"/>
    <lineage>
        <taxon>Bacteria</taxon>
        <taxon>Thermotogati</taxon>
        <taxon>Deinococcota</taxon>
        <taxon>Deinococci</taxon>
        <taxon>Deinococcales</taxon>
        <taxon>Deinococcaceae</taxon>
        <taxon>Deinococcus</taxon>
    </lineage>
</organism>
<reference evidence="4 5" key="1">
    <citation type="submission" date="2014-03" db="EMBL/GenBank/DDBJ databases">
        <title>Draft genome sequence of Deinococcus phoenicis 1P10ME.</title>
        <authorList>
            <person name="Stepanov V.G."/>
            <person name="Vaishampayan P."/>
            <person name="Venkateswaran K."/>
            <person name="Fox G.E."/>
        </authorList>
    </citation>
    <scope>NUCLEOTIDE SEQUENCE [LARGE SCALE GENOMIC DNA]</scope>
    <source>
        <strain evidence="4 5">1P10ME</strain>
    </source>
</reference>
<evidence type="ECO:0000256" key="2">
    <source>
        <dbReference type="ARBA" id="ARBA00023315"/>
    </source>
</evidence>
<dbReference type="GO" id="GO:0016747">
    <property type="term" value="F:acyltransferase activity, transferring groups other than amino-acyl groups"/>
    <property type="evidence" value="ECO:0007669"/>
    <property type="project" value="InterPro"/>
</dbReference>
<evidence type="ECO:0000256" key="1">
    <source>
        <dbReference type="ARBA" id="ARBA00022679"/>
    </source>
</evidence>
<dbReference type="RefSeq" id="WP_034353457.1">
    <property type="nucleotide sequence ID" value="NZ_JHAC01000008.1"/>
</dbReference>
<dbReference type="Proteomes" id="UP000020492">
    <property type="component" value="Unassembled WGS sequence"/>
</dbReference>
<keyword evidence="1 4" id="KW-0808">Transferase</keyword>
<gene>
    <name evidence="4" type="ORF">DEIPH_ctg008orf0155</name>
</gene>